<name>A0A7W6GVM6_9RHOB</name>
<dbReference type="EC" id="2.2.1.6" evidence="7"/>
<dbReference type="Gene3D" id="3.40.50.970">
    <property type="match status" value="2"/>
</dbReference>
<dbReference type="GO" id="GO:0050660">
    <property type="term" value="F:flavin adenine dinucleotide binding"/>
    <property type="evidence" value="ECO:0007669"/>
    <property type="project" value="TreeGrafter"/>
</dbReference>
<dbReference type="InterPro" id="IPR011766">
    <property type="entry name" value="TPP_enzyme_TPP-bd"/>
</dbReference>
<sequence length="570" mass="60965">MTEDKKMTAGAALLSRFSALGVDYVFTNSGTDFPPVIEGLSEGEAKGMSLPRTVTVPFESAATGMAHGYTLATGRPQAVMVHTNVGLANVSMGAINAACDNIPMLLFSGRTPTLEKGRLGARTVPIGWGQEMLDQASLIREASKWDYELRFPEQVFDVTDRAHGIASSTPKGPVYISLPREVLCETIPAQGALRRPQMRPAAIGPDQSLIEEIAKLLAEAKNPVLFAQHGAGSPEAFDALARLAEDWGIAVCQYWAVELALSTTHPMATGPDPRPWLEKADVVLCLDALAPWAPAQAEPLEDATVIQIGPRPLQERTGVRNFRSDLAMTTEVAPAILALETALLKFKDSHGSAAQARAKAVAHSNEKDRTARFTAACADEGASALTKRWVSHELSMHLRDRDAAVFSELGCQLPSMLLEKHQSWFDGPHSGGLGWGFPAAMGFALAQPEKSVIATMGDGSYMFANPVACHQIAEALDISMLVIVLNNSEWGAVRQSVLDIYPDGHAARANAVPLTDLSPSPNFVKVAQASRAFARHAKDVAGFRTALAEALDHVEAKKGLALIEVTIAKS</sequence>
<evidence type="ECO:0000313" key="8">
    <source>
        <dbReference type="Proteomes" id="UP000541426"/>
    </source>
</evidence>
<dbReference type="GO" id="GO:0009099">
    <property type="term" value="P:L-valine biosynthetic process"/>
    <property type="evidence" value="ECO:0007669"/>
    <property type="project" value="TreeGrafter"/>
</dbReference>
<dbReference type="Pfam" id="PF02775">
    <property type="entry name" value="TPP_enzyme_C"/>
    <property type="match status" value="1"/>
</dbReference>
<dbReference type="GO" id="GO:0003984">
    <property type="term" value="F:acetolactate synthase activity"/>
    <property type="evidence" value="ECO:0007669"/>
    <property type="project" value="UniProtKB-EC"/>
</dbReference>
<dbReference type="RefSeq" id="WP_183968663.1">
    <property type="nucleotide sequence ID" value="NZ_BAABBZ010000011.1"/>
</dbReference>
<feature type="domain" description="Thiamine pyrophosphate enzyme N-terminal TPP-binding" evidence="6">
    <location>
        <begin position="7"/>
        <end position="137"/>
    </location>
</feature>
<dbReference type="SUPFAM" id="SSF52518">
    <property type="entry name" value="Thiamin diphosphate-binding fold (THDP-binding)"/>
    <property type="match status" value="2"/>
</dbReference>
<feature type="domain" description="Thiamine pyrophosphate enzyme central" evidence="4">
    <location>
        <begin position="210"/>
        <end position="314"/>
    </location>
</feature>
<evidence type="ECO:0000256" key="3">
    <source>
        <dbReference type="RuleBase" id="RU362132"/>
    </source>
</evidence>
<dbReference type="CDD" id="cd07035">
    <property type="entry name" value="TPP_PYR_POX_like"/>
    <property type="match status" value="1"/>
</dbReference>
<dbReference type="Gene3D" id="3.40.50.1220">
    <property type="entry name" value="TPP-binding domain"/>
    <property type="match status" value="1"/>
</dbReference>
<dbReference type="SUPFAM" id="SSF52467">
    <property type="entry name" value="DHS-like NAD/FAD-binding domain"/>
    <property type="match status" value="1"/>
</dbReference>
<evidence type="ECO:0000256" key="2">
    <source>
        <dbReference type="ARBA" id="ARBA00023052"/>
    </source>
</evidence>
<dbReference type="AlphaFoldDB" id="A0A7W6GVM6"/>
<dbReference type="NCBIfam" id="NF006203">
    <property type="entry name" value="PRK08327.1"/>
    <property type="match status" value="1"/>
</dbReference>
<keyword evidence="8" id="KW-1185">Reference proteome</keyword>
<dbReference type="Pfam" id="PF02776">
    <property type="entry name" value="TPP_enzyme_N"/>
    <property type="match status" value="1"/>
</dbReference>
<evidence type="ECO:0000259" key="5">
    <source>
        <dbReference type="Pfam" id="PF02775"/>
    </source>
</evidence>
<dbReference type="GO" id="GO:0000287">
    <property type="term" value="F:magnesium ion binding"/>
    <property type="evidence" value="ECO:0007669"/>
    <property type="project" value="InterPro"/>
</dbReference>
<proteinExistence type="inferred from homology"/>
<protein>
    <submittedName>
        <fullName evidence="7">Acetolactate synthase-1/2/3 large subunit</fullName>
        <ecNumber evidence="7">2.2.1.6</ecNumber>
    </submittedName>
</protein>
<comment type="caution">
    <text evidence="7">The sequence shown here is derived from an EMBL/GenBank/DDBJ whole genome shotgun (WGS) entry which is preliminary data.</text>
</comment>
<dbReference type="GO" id="GO:0009097">
    <property type="term" value="P:isoleucine biosynthetic process"/>
    <property type="evidence" value="ECO:0007669"/>
    <property type="project" value="TreeGrafter"/>
</dbReference>
<dbReference type="CDD" id="cd02002">
    <property type="entry name" value="TPP_BFDC"/>
    <property type="match status" value="1"/>
</dbReference>
<dbReference type="GO" id="GO:0005948">
    <property type="term" value="C:acetolactate synthase complex"/>
    <property type="evidence" value="ECO:0007669"/>
    <property type="project" value="TreeGrafter"/>
</dbReference>
<organism evidence="7 8">
    <name type="scientific">Sagittula marina</name>
    <dbReference type="NCBI Taxonomy" id="943940"/>
    <lineage>
        <taxon>Bacteria</taxon>
        <taxon>Pseudomonadati</taxon>
        <taxon>Pseudomonadota</taxon>
        <taxon>Alphaproteobacteria</taxon>
        <taxon>Rhodobacterales</taxon>
        <taxon>Roseobacteraceae</taxon>
        <taxon>Sagittula</taxon>
    </lineage>
</organism>
<dbReference type="InterPro" id="IPR029035">
    <property type="entry name" value="DHS-like_NAD/FAD-binding_dom"/>
</dbReference>
<dbReference type="Proteomes" id="UP000541426">
    <property type="component" value="Unassembled WGS sequence"/>
</dbReference>
<accession>A0A7W6GVM6</accession>
<dbReference type="Pfam" id="PF00205">
    <property type="entry name" value="TPP_enzyme_M"/>
    <property type="match status" value="1"/>
</dbReference>
<comment type="similarity">
    <text evidence="1 3">Belongs to the TPP enzyme family.</text>
</comment>
<dbReference type="EMBL" id="JACIEJ010000010">
    <property type="protein sequence ID" value="MBB3987499.1"/>
    <property type="molecule type" value="Genomic_DNA"/>
</dbReference>
<dbReference type="PANTHER" id="PTHR18968">
    <property type="entry name" value="THIAMINE PYROPHOSPHATE ENZYMES"/>
    <property type="match status" value="1"/>
</dbReference>
<evidence type="ECO:0000256" key="1">
    <source>
        <dbReference type="ARBA" id="ARBA00007812"/>
    </source>
</evidence>
<feature type="domain" description="Thiamine pyrophosphate enzyme TPP-binding" evidence="5">
    <location>
        <begin position="419"/>
        <end position="565"/>
    </location>
</feature>
<keyword evidence="2 3" id="KW-0786">Thiamine pyrophosphate</keyword>
<dbReference type="PANTHER" id="PTHR18968:SF13">
    <property type="entry name" value="ACETOLACTATE SYNTHASE CATALYTIC SUBUNIT, MITOCHONDRIAL"/>
    <property type="match status" value="1"/>
</dbReference>
<dbReference type="InterPro" id="IPR045229">
    <property type="entry name" value="TPP_enz"/>
</dbReference>
<evidence type="ECO:0000259" key="4">
    <source>
        <dbReference type="Pfam" id="PF00205"/>
    </source>
</evidence>
<evidence type="ECO:0000313" key="7">
    <source>
        <dbReference type="EMBL" id="MBB3987499.1"/>
    </source>
</evidence>
<keyword evidence="7" id="KW-0808">Transferase</keyword>
<dbReference type="InterPro" id="IPR012000">
    <property type="entry name" value="Thiamin_PyroP_enz_cen_dom"/>
</dbReference>
<dbReference type="InterPro" id="IPR029061">
    <property type="entry name" value="THDP-binding"/>
</dbReference>
<dbReference type="GO" id="GO:0030976">
    <property type="term" value="F:thiamine pyrophosphate binding"/>
    <property type="evidence" value="ECO:0007669"/>
    <property type="project" value="InterPro"/>
</dbReference>
<reference evidence="7 8" key="1">
    <citation type="submission" date="2020-08" db="EMBL/GenBank/DDBJ databases">
        <title>Genomic Encyclopedia of Type Strains, Phase IV (KMG-IV): sequencing the most valuable type-strain genomes for metagenomic binning, comparative biology and taxonomic classification.</title>
        <authorList>
            <person name="Goeker M."/>
        </authorList>
    </citation>
    <scope>NUCLEOTIDE SEQUENCE [LARGE SCALE GENOMIC DNA]</scope>
    <source>
        <strain evidence="7 8">DSM 102235</strain>
    </source>
</reference>
<evidence type="ECO:0000259" key="6">
    <source>
        <dbReference type="Pfam" id="PF02776"/>
    </source>
</evidence>
<gene>
    <name evidence="7" type="ORF">GGQ68_003846</name>
</gene>
<dbReference type="InterPro" id="IPR012001">
    <property type="entry name" value="Thiamin_PyroP_enz_TPP-bd_dom"/>
</dbReference>